<dbReference type="InterPro" id="IPR025835">
    <property type="entry name" value="Thiopurine_S-MeTrfase"/>
</dbReference>
<dbReference type="OrthoDB" id="9778208at2"/>
<dbReference type="GO" id="GO:0008119">
    <property type="term" value="F:thiopurine S-methyltransferase activity"/>
    <property type="evidence" value="ECO:0007669"/>
    <property type="project" value="UniProtKB-UniRule"/>
</dbReference>
<keyword evidence="7 9" id="KW-0808">Transferase</keyword>
<dbReference type="InterPro" id="IPR022474">
    <property type="entry name" value="Thiopur_S-MeTfrase_Se/Te_detox"/>
</dbReference>
<evidence type="ECO:0000256" key="8">
    <source>
        <dbReference type="ARBA" id="ARBA00022691"/>
    </source>
</evidence>
<evidence type="ECO:0000256" key="7">
    <source>
        <dbReference type="ARBA" id="ARBA00022679"/>
    </source>
</evidence>
<dbReference type="Proteomes" id="UP000435877">
    <property type="component" value="Unassembled WGS sequence"/>
</dbReference>
<proteinExistence type="inferred from homology"/>
<evidence type="ECO:0000256" key="5">
    <source>
        <dbReference type="ARBA" id="ARBA00022490"/>
    </source>
</evidence>
<evidence type="ECO:0000256" key="9">
    <source>
        <dbReference type="HAMAP-Rule" id="MF_00812"/>
    </source>
</evidence>
<evidence type="ECO:0000256" key="3">
    <source>
        <dbReference type="ARBA" id="ARBA00008145"/>
    </source>
</evidence>
<evidence type="ECO:0000313" key="11">
    <source>
        <dbReference type="EMBL" id="CAA0085755.1"/>
    </source>
</evidence>
<name>A0A5S9MVE3_9GAMM</name>
<evidence type="ECO:0000256" key="6">
    <source>
        <dbReference type="ARBA" id="ARBA00022603"/>
    </source>
</evidence>
<keyword evidence="6 9" id="KW-0489">Methyltransferase</keyword>
<reference evidence="12 13" key="1">
    <citation type="submission" date="2019-11" db="EMBL/GenBank/DDBJ databases">
        <authorList>
            <person name="Holert J."/>
        </authorList>
    </citation>
    <scope>NUCLEOTIDE SEQUENCE [LARGE SCALE GENOMIC DNA]</scope>
    <source>
        <strain evidence="10">BC3_2A</strain>
        <strain evidence="11">SB11_1A</strain>
    </source>
</reference>
<dbReference type="EMBL" id="CACSIK010000001">
    <property type="protein sequence ID" value="CAA0085755.1"/>
    <property type="molecule type" value="Genomic_DNA"/>
</dbReference>
<evidence type="ECO:0000256" key="2">
    <source>
        <dbReference type="ARBA" id="ARBA00004496"/>
    </source>
</evidence>
<dbReference type="Pfam" id="PF05724">
    <property type="entry name" value="TPMT"/>
    <property type="match status" value="1"/>
</dbReference>
<evidence type="ECO:0000256" key="1">
    <source>
        <dbReference type="ARBA" id="ARBA00000903"/>
    </source>
</evidence>
<dbReference type="InterPro" id="IPR029063">
    <property type="entry name" value="SAM-dependent_MTases_sf"/>
</dbReference>
<accession>A0A5S9MVE3</accession>
<evidence type="ECO:0000256" key="4">
    <source>
        <dbReference type="ARBA" id="ARBA00011905"/>
    </source>
</evidence>
<dbReference type="EMBL" id="CACSIM010000001">
    <property type="protein sequence ID" value="CAA0080271.1"/>
    <property type="molecule type" value="Genomic_DNA"/>
</dbReference>
<evidence type="ECO:0000313" key="10">
    <source>
        <dbReference type="EMBL" id="CAA0080271.1"/>
    </source>
</evidence>
<dbReference type="NCBIfam" id="TIGR03840">
    <property type="entry name" value="TMPT_Se_Te"/>
    <property type="match status" value="1"/>
</dbReference>
<dbReference type="NCBIfam" id="NF009732">
    <property type="entry name" value="PRK13255.1"/>
    <property type="match status" value="1"/>
</dbReference>
<sequence>MDAAFWHERWRANEIGFHQEQGNPLLKAYFERLALAKGARVFIPLCGKTNDIGWLLANGYAVVGAELSEMAVQALFEDLAISPVVDELSDLRHYHAENIDIFVGDIFDLSSELLGEVDAIYDRAALVALPAEMRKSYSQHVVGIAQGAPQLVICFEYDQALQAGPPFSISEAEIRQHYSENYQLERVITVELEGGLKGAVEANEVVWLLKKG</sequence>
<dbReference type="InterPro" id="IPR008854">
    <property type="entry name" value="TPMT"/>
</dbReference>
<feature type="binding site" evidence="9">
    <location>
        <position position="10"/>
    </location>
    <ligand>
        <name>S-adenosyl-L-methionine</name>
        <dbReference type="ChEBI" id="CHEBI:59789"/>
    </ligand>
</feature>
<feature type="binding site" evidence="9">
    <location>
        <position position="45"/>
    </location>
    <ligand>
        <name>S-adenosyl-L-methionine</name>
        <dbReference type="ChEBI" id="CHEBI:59789"/>
    </ligand>
</feature>
<dbReference type="EC" id="2.1.1.67" evidence="4 9"/>
<dbReference type="HAMAP" id="MF_00812">
    <property type="entry name" value="Thiopur_methtran"/>
    <property type="match status" value="1"/>
</dbReference>
<dbReference type="PROSITE" id="PS51585">
    <property type="entry name" value="SAM_MT_TPMT"/>
    <property type="match status" value="1"/>
</dbReference>
<dbReference type="Gene3D" id="3.40.50.150">
    <property type="entry name" value="Vaccinia Virus protein VP39"/>
    <property type="match status" value="1"/>
</dbReference>
<comment type="similarity">
    <text evidence="3 9">Belongs to the class I-like SAM-binding methyltransferase superfamily. TPMT family.</text>
</comment>
<keyword evidence="5 9" id="KW-0963">Cytoplasm</keyword>
<dbReference type="PANTHER" id="PTHR10259">
    <property type="entry name" value="THIOPURINE S-METHYLTRANSFERASE"/>
    <property type="match status" value="1"/>
</dbReference>
<comment type="catalytic activity">
    <reaction evidence="1 9">
        <text>S-adenosyl-L-methionine + a thiopurine = S-adenosyl-L-homocysteine + a thiopurine S-methylether.</text>
        <dbReference type="EC" id="2.1.1.67"/>
    </reaction>
</comment>
<comment type="subcellular location">
    <subcellularLocation>
        <location evidence="2 9">Cytoplasm</location>
    </subcellularLocation>
</comment>
<dbReference type="GO" id="GO:0032259">
    <property type="term" value="P:methylation"/>
    <property type="evidence" value="ECO:0007669"/>
    <property type="project" value="UniProtKB-KW"/>
</dbReference>
<feature type="binding site" evidence="9">
    <location>
        <position position="123"/>
    </location>
    <ligand>
        <name>S-adenosyl-L-methionine</name>
        <dbReference type="ChEBI" id="CHEBI:59789"/>
    </ligand>
</feature>
<dbReference type="Proteomes" id="UP000439591">
    <property type="component" value="Unassembled WGS sequence"/>
</dbReference>
<keyword evidence="12" id="KW-1185">Reference proteome</keyword>
<protein>
    <recommendedName>
        <fullName evidence="4 9">Thiopurine S-methyltransferase</fullName>
        <ecNumber evidence="4 9">2.1.1.67</ecNumber>
    </recommendedName>
    <alternativeName>
        <fullName evidence="9">Thiopurine methyltransferase</fullName>
    </alternativeName>
</protein>
<gene>
    <name evidence="9 10" type="primary">tpm</name>
    <name evidence="11" type="ORF">IHBHHGIJ_00889</name>
    <name evidence="10" type="ORF">KFEGEMFD_00262</name>
</gene>
<feature type="binding site" evidence="9">
    <location>
        <position position="66"/>
    </location>
    <ligand>
        <name>S-adenosyl-L-methionine</name>
        <dbReference type="ChEBI" id="CHEBI:59789"/>
    </ligand>
</feature>
<evidence type="ECO:0000313" key="12">
    <source>
        <dbReference type="Proteomes" id="UP000435877"/>
    </source>
</evidence>
<dbReference type="GO" id="GO:0005737">
    <property type="term" value="C:cytoplasm"/>
    <property type="evidence" value="ECO:0007669"/>
    <property type="project" value="UniProtKB-SubCell"/>
</dbReference>
<dbReference type="PANTHER" id="PTHR10259:SF11">
    <property type="entry name" value="THIOPURINE S-METHYLTRANSFERASE"/>
    <property type="match status" value="1"/>
</dbReference>
<dbReference type="PIRSF" id="PIRSF023956">
    <property type="entry name" value="Thiopurine_S-methyltransferase"/>
    <property type="match status" value="1"/>
</dbReference>
<dbReference type="AlphaFoldDB" id="A0A5S9MVE3"/>
<organism evidence="10 13">
    <name type="scientific">Zhongshania aliphaticivorans</name>
    <dbReference type="NCBI Taxonomy" id="1470434"/>
    <lineage>
        <taxon>Bacteria</taxon>
        <taxon>Pseudomonadati</taxon>
        <taxon>Pseudomonadota</taxon>
        <taxon>Gammaproteobacteria</taxon>
        <taxon>Cellvibrionales</taxon>
        <taxon>Spongiibacteraceae</taxon>
        <taxon>Zhongshania</taxon>
    </lineage>
</organism>
<dbReference type="RefSeq" id="WP_159267547.1">
    <property type="nucleotide sequence ID" value="NZ_CACSIK010000001.1"/>
</dbReference>
<evidence type="ECO:0000313" key="13">
    <source>
        <dbReference type="Proteomes" id="UP000439591"/>
    </source>
</evidence>
<dbReference type="SUPFAM" id="SSF53335">
    <property type="entry name" value="S-adenosyl-L-methionine-dependent methyltransferases"/>
    <property type="match status" value="1"/>
</dbReference>
<dbReference type="FunFam" id="3.40.50.150:FF:000101">
    <property type="entry name" value="Thiopurine S-methyltransferase"/>
    <property type="match status" value="1"/>
</dbReference>
<keyword evidence="8 9" id="KW-0949">S-adenosyl-L-methionine</keyword>
<dbReference type="GO" id="GO:0010038">
    <property type="term" value="P:response to metal ion"/>
    <property type="evidence" value="ECO:0007669"/>
    <property type="project" value="InterPro"/>
</dbReference>